<evidence type="ECO:0000256" key="5">
    <source>
        <dbReference type="SAM" id="MobiDB-lite"/>
    </source>
</evidence>
<dbReference type="GO" id="GO:0003676">
    <property type="term" value="F:nucleic acid binding"/>
    <property type="evidence" value="ECO:0007669"/>
    <property type="project" value="InterPro"/>
</dbReference>
<comment type="caution">
    <text evidence="7">The sequence shown here is derived from an EMBL/GenBank/DDBJ whole genome shotgun (WGS) entry which is preliminary data.</text>
</comment>
<dbReference type="PANTHER" id="PTHR11472:SF34">
    <property type="entry name" value="REGULATOR OF TELOMERE ELONGATION HELICASE 1"/>
    <property type="match status" value="1"/>
</dbReference>
<gene>
    <name evidence="7" type="ORF">ISF6_4887</name>
</gene>
<dbReference type="PANTHER" id="PTHR11472">
    <property type="entry name" value="DNA REPAIR DEAD HELICASE RAD3/XP-D SUBFAMILY MEMBER"/>
    <property type="match status" value="1"/>
</dbReference>
<dbReference type="InterPro" id="IPR006555">
    <property type="entry name" value="ATP-dep_Helicase_C"/>
</dbReference>
<accession>A0A0K8P7D6</accession>
<comment type="similarity">
    <text evidence="4">Belongs to the helicase family. DinG subfamily.</text>
</comment>
<dbReference type="GO" id="GO:0006139">
    <property type="term" value="P:nucleobase-containing compound metabolic process"/>
    <property type="evidence" value="ECO:0007669"/>
    <property type="project" value="InterPro"/>
</dbReference>
<dbReference type="GO" id="GO:0016818">
    <property type="term" value="F:hydrolase activity, acting on acid anhydrides, in phosphorus-containing anhydrides"/>
    <property type="evidence" value="ECO:0007669"/>
    <property type="project" value="InterPro"/>
</dbReference>
<dbReference type="Pfam" id="PF13307">
    <property type="entry name" value="Helicase_C_2"/>
    <property type="match status" value="1"/>
</dbReference>
<evidence type="ECO:0000256" key="1">
    <source>
        <dbReference type="ARBA" id="ARBA00022741"/>
    </source>
</evidence>
<dbReference type="SMART" id="SM00491">
    <property type="entry name" value="HELICc2"/>
    <property type="match status" value="1"/>
</dbReference>
<reference evidence="8" key="1">
    <citation type="submission" date="2015-07" db="EMBL/GenBank/DDBJ databases">
        <title>Discovery of a poly(ethylene terephthalate assimilation.</title>
        <authorList>
            <person name="Yoshida S."/>
            <person name="Hiraga K."/>
            <person name="Takehana T."/>
            <person name="Taniguchi I."/>
            <person name="Yamaji H."/>
            <person name="Maeda Y."/>
            <person name="Toyohara K."/>
            <person name="Miyamoto K."/>
            <person name="Kimura Y."/>
            <person name="Oda K."/>
        </authorList>
    </citation>
    <scope>NUCLEOTIDE SEQUENCE [LARGE SCALE GENOMIC DNA]</scope>
    <source>
        <strain evidence="8">NBRC 110686 / TISTR 2288 / 201-F6</strain>
    </source>
</reference>
<keyword evidence="2" id="KW-0378">Hydrolase</keyword>
<dbReference type="Proteomes" id="UP000037660">
    <property type="component" value="Unassembled WGS sequence"/>
</dbReference>
<proteinExistence type="inferred from homology"/>
<reference evidence="7 8" key="2">
    <citation type="journal article" date="2016" name="Science">
        <title>A bacterium that degrades and assimilates poly(ethylene terephthalate).</title>
        <authorList>
            <person name="Yoshida S."/>
            <person name="Hiraga K."/>
            <person name="Takehana T."/>
            <person name="Taniguchi I."/>
            <person name="Yamaji H."/>
            <person name="Maeda Y."/>
            <person name="Toyohara K."/>
            <person name="Miyamoto K."/>
            <person name="Kimura Y."/>
            <person name="Oda K."/>
        </authorList>
    </citation>
    <scope>NUCLEOTIDE SEQUENCE [LARGE SCALE GENOMIC DNA]</scope>
    <source>
        <strain evidence="8">NBRC 110686 / TISTR 2288 / 201-F6</strain>
    </source>
</reference>
<dbReference type="PROSITE" id="PS51193">
    <property type="entry name" value="HELICASE_ATP_BIND_2"/>
    <property type="match status" value="1"/>
</dbReference>
<evidence type="ECO:0000259" key="6">
    <source>
        <dbReference type="PROSITE" id="PS51193"/>
    </source>
</evidence>
<keyword evidence="8" id="KW-1185">Reference proteome</keyword>
<feature type="region of interest" description="Disordered" evidence="5">
    <location>
        <begin position="1"/>
        <end position="45"/>
    </location>
</feature>
<dbReference type="InterPro" id="IPR045028">
    <property type="entry name" value="DinG/Rad3-like"/>
</dbReference>
<dbReference type="Gene3D" id="3.40.50.300">
    <property type="entry name" value="P-loop containing nucleotide triphosphate hydrolases"/>
    <property type="match status" value="2"/>
</dbReference>
<feature type="compositionally biased region" description="Low complexity" evidence="5">
    <location>
        <begin position="20"/>
        <end position="45"/>
    </location>
</feature>
<dbReference type="AlphaFoldDB" id="A0A0K8P7D6"/>
<dbReference type="GO" id="GO:0005524">
    <property type="term" value="F:ATP binding"/>
    <property type="evidence" value="ECO:0007669"/>
    <property type="project" value="UniProtKB-KW"/>
</dbReference>
<keyword evidence="3" id="KW-0067">ATP-binding</keyword>
<evidence type="ECO:0000256" key="3">
    <source>
        <dbReference type="ARBA" id="ARBA00022840"/>
    </source>
</evidence>
<keyword evidence="7" id="KW-0347">Helicase</keyword>
<evidence type="ECO:0000256" key="4">
    <source>
        <dbReference type="ARBA" id="ARBA00038058"/>
    </source>
</evidence>
<dbReference type="InterPro" id="IPR011545">
    <property type="entry name" value="DEAD/DEAH_box_helicase_dom"/>
</dbReference>
<dbReference type="EMBL" id="BBYR01000076">
    <property type="protein sequence ID" value="GAP38429.1"/>
    <property type="molecule type" value="Genomic_DNA"/>
</dbReference>
<dbReference type="InterPro" id="IPR014013">
    <property type="entry name" value="Helic_SF1/SF2_ATP-bd_DinG/Rad3"/>
</dbReference>
<name>A0A0K8P7D6_PISS1</name>
<dbReference type="Pfam" id="PF00270">
    <property type="entry name" value="DEAD"/>
    <property type="match status" value="1"/>
</dbReference>
<dbReference type="InterPro" id="IPR027417">
    <property type="entry name" value="P-loop_NTPase"/>
</dbReference>
<organism evidence="7 8">
    <name type="scientific">Piscinibacter sakaiensis</name>
    <name type="common">Ideonella sakaiensis</name>
    <dbReference type="NCBI Taxonomy" id="1547922"/>
    <lineage>
        <taxon>Bacteria</taxon>
        <taxon>Pseudomonadati</taxon>
        <taxon>Pseudomonadota</taxon>
        <taxon>Betaproteobacteria</taxon>
        <taxon>Burkholderiales</taxon>
        <taxon>Sphaerotilaceae</taxon>
        <taxon>Piscinibacter</taxon>
    </lineage>
</organism>
<evidence type="ECO:0000313" key="7">
    <source>
        <dbReference type="EMBL" id="GAP38429.1"/>
    </source>
</evidence>
<dbReference type="SUPFAM" id="SSF52540">
    <property type="entry name" value="P-loop containing nucleoside triphosphate hydrolases"/>
    <property type="match status" value="2"/>
</dbReference>
<keyword evidence="1" id="KW-0547">Nucleotide-binding</keyword>
<feature type="domain" description="Helicase ATP-binding" evidence="6">
    <location>
        <begin position="65"/>
        <end position="331"/>
    </location>
</feature>
<sequence>MNPPLPEHGLDSPPEDGLDDLLAGASDAQPARATAPAGAARPARAAAAPGTLREAVLAAFGAAGPLAAADPRYQPREAQLEMATAVAQALEDRAVLVAEAGTGVGKTFAYLVPALLAGGRVLVSTATKSLQDQLFLRDLPRLCEALQLPVRLALLKGRASYLCLHRLEQARHAETLPDRRAVRTLARIERWAQGTDSGDLAELDGLDERNPVIPLVTSTRENCLGADCPAWRRCHVMKARREALAADLVVVNHHLFFADMSLRDSGVAELLPSVDAAIFDEAHQLAEAGVAFLGATLGSGQVIDFARDLLAIGLQQARGQADWPGLAAGAERAARELRLAGAGSLRDLRGTVKLRWEERSAAPDFAAALAGVAAALAPVAASLQDVEEASPDFTRLAERARQLAARAAGFAEPPAEGRVRWIDVSAHQLRLVESPLDIREALQQQIRALPRAWVFTSATLGEDERLRWFTEPAGLDDARCLRVGSPFDYAAHARLYVPRGFPKPNESRHPAAVAELSARLAVALGGRCFVLTTTLRALRAIGEALPRELEALGQPLQVLVQGEVPKRQLLDRFLAEPRSVLVGSQSFWEGIDVPGDALQCVVIDKLPFPPPNDPLVEARVRRLEAQGRNAFADYFVAEAAVSLKQGAGRLIRSESDRGLLVVCDPRLAGMHYGRRLRDALPPMAPVADEAEATAWLARLAADRLPW</sequence>
<dbReference type="STRING" id="1547922.ISF6_4887"/>
<protein>
    <submittedName>
        <fullName evidence="7">DinG family ATP-dependent helicase YoaA</fullName>
    </submittedName>
</protein>
<evidence type="ECO:0000313" key="8">
    <source>
        <dbReference type="Proteomes" id="UP000037660"/>
    </source>
</evidence>
<dbReference type="GO" id="GO:0003678">
    <property type="term" value="F:DNA helicase activity"/>
    <property type="evidence" value="ECO:0007669"/>
    <property type="project" value="TreeGrafter"/>
</dbReference>
<evidence type="ECO:0000256" key="2">
    <source>
        <dbReference type="ARBA" id="ARBA00022801"/>
    </source>
</evidence>